<dbReference type="EMBL" id="JAFBFH010000020">
    <property type="protein sequence ID" value="MBM7715908.1"/>
    <property type="molecule type" value="Genomic_DNA"/>
</dbReference>
<dbReference type="GO" id="GO:0047602">
    <property type="term" value="F:acetoacetate decarboxylase activity"/>
    <property type="evidence" value="ECO:0007669"/>
    <property type="project" value="UniProtKB-EC"/>
</dbReference>
<evidence type="ECO:0000313" key="1">
    <source>
        <dbReference type="EMBL" id="MBM7715908.1"/>
    </source>
</evidence>
<dbReference type="SUPFAM" id="SSF160104">
    <property type="entry name" value="Acetoacetate decarboxylase-like"/>
    <property type="match status" value="1"/>
</dbReference>
<dbReference type="InterPro" id="IPR010451">
    <property type="entry name" value="Acetoacetate_decarboxylase"/>
</dbReference>
<dbReference type="Proteomes" id="UP000823485">
    <property type="component" value="Unassembled WGS sequence"/>
</dbReference>
<organism evidence="1 2">
    <name type="scientific">Siminovitchia thermophila</name>
    <dbReference type="NCBI Taxonomy" id="1245522"/>
    <lineage>
        <taxon>Bacteria</taxon>
        <taxon>Bacillati</taxon>
        <taxon>Bacillota</taxon>
        <taxon>Bacilli</taxon>
        <taxon>Bacillales</taxon>
        <taxon>Bacillaceae</taxon>
        <taxon>Siminovitchia</taxon>
    </lineage>
</organism>
<accession>A0ABS2R8D9</accession>
<evidence type="ECO:0000313" key="2">
    <source>
        <dbReference type="Proteomes" id="UP000823485"/>
    </source>
</evidence>
<keyword evidence="1" id="KW-0456">Lyase</keyword>
<name>A0ABS2R8D9_9BACI</name>
<protein>
    <submittedName>
        <fullName evidence="1">Acetoacetate decarboxylase</fullName>
        <ecNumber evidence="1">4.1.1.4</ecNumber>
    </submittedName>
</protein>
<proteinExistence type="predicted"/>
<dbReference type="RefSeq" id="WP_077113629.1">
    <property type="nucleotide sequence ID" value="NZ_JAFBFH010000020.1"/>
</dbReference>
<dbReference type="EC" id="4.1.1.4" evidence="1"/>
<comment type="caution">
    <text evidence="1">The sequence shown here is derived from an EMBL/GenBank/DDBJ whole genome shotgun (WGS) entry which is preliminary data.</text>
</comment>
<dbReference type="InterPro" id="IPR023375">
    <property type="entry name" value="ADC_dom_sf"/>
</dbReference>
<sequence>MTNKIVISITDFSNTDKVSFMDCAFVVPAAYGNQYGGYYIYEYENNDAAIAAGRDLWGYPKKYANIQIVENNREIHGAARKNGEELIKMTVNLNETMPALEEPITTPHLNLRTISKPDGGIYMQEIIERDTSPDFILHEKTFHPVQLRVTQTVTEPLHLLGPLHILGGGVVKGDFYATEENG</sequence>
<dbReference type="Pfam" id="PF06314">
    <property type="entry name" value="ADC"/>
    <property type="match status" value="1"/>
</dbReference>
<gene>
    <name evidence="1" type="ORF">JOC94_002919</name>
</gene>
<dbReference type="Gene3D" id="2.40.400.10">
    <property type="entry name" value="Acetoacetate decarboxylase-like"/>
    <property type="match status" value="1"/>
</dbReference>
<keyword evidence="2" id="KW-1185">Reference proteome</keyword>
<reference evidence="1 2" key="1">
    <citation type="submission" date="2021-01" db="EMBL/GenBank/DDBJ databases">
        <title>Genomic Encyclopedia of Type Strains, Phase IV (KMG-IV): sequencing the most valuable type-strain genomes for metagenomic binning, comparative biology and taxonomic classification.</title>
        <authorList>
            <person name="Goeker M."/>
        </authorList>
    </citation>
    <scope>NUCLEOTIDE SEQUENCE [LARGE SCALE GENOMIC DNA]</scope>
    <source>
        <strain evidence="1 2">DSM 105453</strain>
    </source>
</reference>